<dbReference type="InterPro" id="IPR036390">
    <property type="entry name" value="WH_DNA-bd_sf"/>
</dbReference>
<dbReference type="InterPro" id="IPR035922">
    <property type="entry name" value="3H_dom_sf"/>
</dbReference>
<dbReference type="GO" id="GO:0046872">
    <property type="term" value="F:metal ion binding"/>
    <property type="evidence" value="ECO:0007669"/>
    <property type="project" value="UniProtKB-KW"/>
</dbReference>
<dbReference type="RefSeq" id="WP_047754698.1">
    <property type="nucleotide sequence ID" value="NZ_CAJUHA010000017.1"/>
</dbReference>
<dbReference type="Pfam" id="PF08279">
    <property type="entry name" value="HTH_11"/>
    <property type="match status" value="1"/>
</dbReference>
<name>A0A0G2ZFL6_9BACT</name>
<sequence>MSKEDHVLQILKNSQLPVTGNMLSEKLNVSRQMIVQYIASLRAKGHRIVSSPKGYLLARESESVKKLVAVKHSEEEIYQELLAIVKAGGKILDVIVEHPVYGEIRGILDIESEEDIVRFIGRLKASNAVPLLELSGGVHLHTLETKDEATMRRVLNAIKEYLI</sequence>
<dbReference type="PATRIC" id="fig|1330330.3.peg.1367"/>
<dbReference type="SUPFAM" id="SSF46785">
    <property type="entry name" value="Winged helix' DNA-binding domain"/>
    <property type="match status" value="1"/>
</dbReference>
<dbReference type="Proteomes" id="UP000035159">
    <property type="component" value="Chromosome"/>
</dbReference>
<dbReference type="SUPFAM" id="SSF75500">
    <property type="entry name" value="Putative transcriptional regulator TM1602, C-terminal domain"/>
    <property type="match status" value="1"/>
</dbReference>
<keyword evidence="1" id="KW-0479">Metal-binding</keyword>
<keyword evidence="5" id="KW-1185">Reference proteome</keyword>
<evidence type="ECO:0000259" key="2">
    <source>
        <dbReference type="Pfam" id="PF02829"/>
    </source>
</evidence>
<organism evidence="4 5">
    <name type="scientific">Kosmotoga pacifica</name>
    <dbReference type="NCBI Taxonomy" id="1330330"/>
    <lineage>
        <taxon>Bacteria</taxon>
        <taxon>Thermotogati</taxon>
        <taxon>Thermotogota</taxon>
        <taxon>Thermotogae</taxon>
        <taxon>Kosmotogales</taxon>
        <taxon>Kosmotogaceae</taxon>
        <taxon>Kosmotoga</taxon>
    </lineage>
</organism>
<dbReference type="InterPro" id="IPR013196">
    <property type="entry name" value="HTH_11"/>
</dbReference>
<dbReference type="Gene3D" id="3.30.1340.20">
    <property type="entry name" value="3H domain"/>
    <property type="match status" value="1"/>
</dbReference>
<gene>
    <name evidence="4" type="ORF">IX53_06745</name>
</gene>
<dbReference type="InterPro" id="IPR036388">
    <property type="entry name" value="WH-like_DNA-bd_sf"/>
</dbReference>
<dbReference type="Gene3D" id="1.10.10.10">
    <property type="entry name" value="Winged helix-like DNA-binding domain superfamily/Winged helix DNA-binding domain"/>
    <property type="match status" value="1"/>
</dbReference>
<dbReference type="PIRSF" id="PIRSF037847">
    <property type="entry name" value="NiaR"/>
    <property type="match status" value="1"/>
</dbReference>
<feature type="domain" description="3H" evidence="2">
    <location>
        <begin position="68"/>
        <end position="160"/>
    </location>
</feature>
<dbReference type="PANTHER" id="PTHR40068:SF1">
    <property type="entry name" value="TRANSCRIPTION REPRESSOR NIAR-RELATED"/>
    <property type="match status" value="1"/>
</dbReference>
<evidence type="ECO:0000313" key="4">
    <source>
        <dbReference type="EMBL" id="AKI97563.1"/>
    </source>
</evidence>
<feature type="binding site" evidence="1">
    <location>
        <position position="72"/>
    </location>
    <ligand>
        <name>Ni(2+)</name>
        <dbReference type="ChEBI" id="CHEBI:49786"/>
    </ligand>
</feature>
<feature type="binding site" evidence="1">
    <location>
        <position position="141"/>
    </location>
    <ligand>
        <name>Ni(2+)</name>
        <dbReference type="ChEBI" id="CHEBI:49786"/>
    </ligand>
</feature>
<reference evidence="4 5" key="1">
    <citation type="submission" date="2015-04" db="EMBL/GenBank/DDBJ databases">
        <title>Complete Genome Sequence of Kosmotoga pacifica SLHLJ1.</title>
        <authorList>
            <person name="Jiang L.J."/>
            <person name="Shao Z.Z."/>
            <person name="Jebbar M."/>
        </authorList>
    </citation>
    <scope>NUCLEOTIDE SEQUENCE [LARGE SCALE GENOMIC DNA]</scope>
    <source>
        <strain evidence="4 5">SLHLJ1</strain>
    </source>
</reference>
<feature type="binding site" evidence="1">
    <location>
        <position position="80"/>
    </location>
    <ligand>
        <name>Ni(2+)</name>
        <dbReference type="ChEBI" id="CHEBI:49786"/>
    </ligand>
</feature>
<proteinExistence type="predicted"/>
<dbReference type="KEGG" id="kpf:IX53_06745"/>
<evidence type="ECO:0000259" key="3">
    <source>
        <dbReference type="Pfam" id="PF08279"/>
    </source>
</evidence>
<dbReference type="Pfam" id="PF02829">
    <property type="entry name" value="3H"/>
    <property type="match status" value="1"/>
</dbReference>
<feature type="domain" description="Helix-turn-helix type 11" evidence="3">
    <location>
        <begin position="5"/>
        <end position="55"/>
    </location>
</feature>
<keyword evidence="1" id="KW-0533">Nickel</keyword>
<dbReference type="AlphaFoldDB" id="A0A0G2ZFL6"/>
<dbReference type="STRING" id="1330330.IX53_06745"/>
<dbReference type="EMBL" id="CP011232">
    <property type="protein sequence ID" value="AKI97563.1"/>
    <property type="molecule type" value="Genomic_DNA"/>
</dbReference>
<feature type="binding site" evidence="1">
    <location>
        <position position="139"/>
    </location>
    <ligand>
        <name>Ni(2+)</name>
        <dbReference type="ChEBI" id="CHEBI:49786"/>
    </ligand>
</feature>
<evidence type="ECO:0000256" key="1">
    <source>
        <dbReference type="PIRSR" id="PIRSR037847-1"/>
    </source>
</evidence>
<dbReference type="InterPro" id="IPR004173">
    <property type="entry name" value="3H_domain"/>
</dbReference>
<evidence type="ECO:0000313" key="5">
    <source>
        <dbReference type="Proteomes" id="UP000035159"/>
    </source>
</evidence>
<dbReference type="InterPro" id="IPR026043">
    <property type="entry name" value="NadR"/>
</dbReference>
<protein>
    <submittedName>
        <fullName evidence="4">Transcriptional regulator</fullName>
    </submittedName>
</protein>
<dbReference type="OrthoDB" id="9792661at2"/>
<accession>A0A0G2ZFL6</accession>
<dbReference type="PANTHER" id="PTHR40068">
    <property type="entry name" value="TRANSCRIPTION REPRESSOR NIAR-RELATED"/>
    <property type="match status" value="1"/>
</dbReference>